<keyword evidence="1" id="KW-0812">Transmembrane</keyword>
<dbReference type="Proteomes" id="UP001614394">
    <property type="component" value="Unassembled WGS sequence"/>
</dbReference>
<reference evidence="2 3" key="1">
    <citation type="submission" date="2024-10" db="EMBL/GenBank/DDBJ databases">
        <title>The Natural Products Discovery Center: Release of the First 8490 Sequenced Strains for Exploring Actinobacteria Biosynthetic Diversity.</title>
        <authorList>
            <person name="Kalkreuter E."/>
            <person name="Kautsar S.A."/>
            <person name="Yang D."/>
            <person name="Bader C.D."/>
            <person name="Teijaro C.N."/>
            <person name="Fluegel L."/>
            <person name="Davis C.M."/>
            <person name="Simpson J.R."/>
            <person name="Lauterbach L."/>
            <person name="Steele A.D."/>
            <person name="Gui C."/>
            <person name="Meng S."/>
            <person name="Li G."/>
            <person name="Viehrig K."/>
            <person name="Ye F."/>
            <person name="Su P."/>
            <person name="Kiefer A.F."/>
            <person name="Nichols A."/>
            <person name="Cepeda A.J."/>
            <person name="Yan W."/>
            <person name="Fan B."/>
            <person name="Jiang Y."/>
            <person name="Adhikari A."/>
            <person name="Zheng C.-J."/>
            <person name="Schuster L."/>
            <person name="Cowan T.M."/>
            <person name="Smanski M.J."/>
            <person name="Chevrette M.G."/>
            <person name="De Carvalho L.P.S."/>
            <person name="Shen B."/>
        </authorList>
    </citation>
    <scope>NUCLEOTIDE SEQUENCE [LARGE SCALE GENOMIC DNA]</scope>
    <source>
        <strain evidence="2 3">NPDC053399</strain>
    </source>
</reference>
<gene>
    <name evidence="2" type="ORF">ACIGXA_03415</name>
</gene>
<evidence type="ECO:0000313" key="2">
    <source>
        <dbReference type="EMBL" id="MFI9099548.1"/>
    </source>
</evidence>
<feature type="transmembrane region" description="Helical" evidence="1">
    <location>
        <begin position="12"/>
        <end position="31"/>
    </location>
</feature>
<evidence type="ECO:0000256" key="1">
    <source>
        <dbReference type="SAM" id="Phobius"/>
    </source>
</evidence>
<sequence length="175" mass="18967">MANKRGNQTVRDLVLSMVVLGVVVAFIYIFIPHDTNADPVKPIGFQTELSQARRDAPFPVAAPEGLGKDWRPTTVTYDAKDAKAVEWHLGFVDPQNEYAAVEQGNGPAAKFIADKSKRAVRDGNRTVTVAGVAWDRYKGPKYNALVRVEKGVTTMITGTAPDEQLAELAAALKAS</sequence>
<keyword evidence="1" id="KW-0472">Membrane</keyword>
<keyword evidence="1" id="KW-1133">Transmembrane helix</keyword>
<evidence type="ECO:0000313" key="3">
    <source>
        <dbReference type="Proteomes" id="UP001614394"/>
    </source>
</evidence>
<comment type="caution">
    <text evidence="2">The sequence shown here is derived from an EMBL/GenBank/DDBJ whole genome shotgun (WGS) entry which is preliminary data.</text>
</comment>
<dbReference type="Pfam" id="PF14030">
    <property type="entry name" value="DUF4245"/>
    <property type="match status" value="1"/>
</dbReference>
<name>A0ABW8BZF1_9ACTN</name>
<dbReference type="RefSeq" id="WP_399643977.1">
    <property type="nucleotide sequence ID" value="NZ_JBITYG010000001.1"/>
</dbReference>
<accession>A0ABW8BZF1</accession>
<proteinExistence type="predicted"/>
<dbReference type="InterPro" id="IPR025339">
    <property type="entry name" value="DUF4245"/>
</dbReference>
<protein>
    <submittedName>
        <fullName evidence="2">DUF4245 domain-containing protein</fullName>
    </submittedName>
</protein>
<organism evidence="2 3">
    <name type="scientific">Streptomyces fildesensis</name>
    <dbReference type="NCBI Taxonomy" id="375757"/>
    <lineage>
        <taxon>Bacteria</taxon>
        <taxon>Bacillati</taxon>
        <taxon>Actinomycetota</taxon>
        <taxon>Actinomycetes</taxon>
        <taxon>Kitasatosporales</taxon>
        <taxon>Streptomycetaceae</taxon>
        <taxon>Streptomyces</taxon>
    </lineage>
</organism>
<dbReference type="EMBL" id="JBITYG010000001">
    <property type="protein sequence ID" value="MFI9099548.1"/>
    <property type="molecule type" value="Genomic_DNA"/>
</dbReference>
<keyword evidence="3" id="KW-1185">Reference proteome</keyword>